<dbReference type="Proteomes" id="UP000319466">
    <property type="component" value="Segment"/>
</dbReference>
<evidence type="ECO:0000313" key="2">
    <source>
        <dbReference type="EMBL" id="QDH46577.1"/>
    </source>
</evidence>
<sequence>MVFTSAMIVSGIPKRNLWMSDLSTIIAIFLTPLLISLVFHKDIDSSSSIVIGSFVIKGFSLTYLIWFAINSIIYCLYHGFSSMIFLVIQLFMEV</sequence>
<keyword evidence="3" id="KW-1185">Reference proteome</keyword>
<keyword evidence="1" id="KW-1133">Transmembrane helix</keyword>
<keyword evidence="1" id="KW-0812">Transmembrane</keyword>
<organism evidence="2 3">
    <name type="scientific">Aeromonas phage LAh_6</name>
    <dbReference type="NCBI Taxonomy" id="2591030"/>
    <lineage>
        <taxon>Viruses</taxon>
        <taxon>Duplodnaviria</taxon>
        <taxon>Heunggongvirae</taxon>
        <taxon>Uroviricota</taxon>
        <taxon>Caudoviricetes</taxon>
        <taxon>Grimontviridae</taxon>
        <taxon>Lahexavirus</taxon>
        <taxon>Lahexavirus LAh6</taxon>
    </lineage>
</organism>
<feature type="transmembrane region" description="Helical" evidence="1">
    <location>
        <begin position="73"/>
        <end position="92"/>
    </location>
</feature>
<dbReference type="EMBL" id="MK838112">
    <property type="protein sequence ID" value="QDH46577.1"/>
    <property type="molecule type" value="Genomic_DNA"/>
</dbReference>
<proteinExistence type="predicted"/>
<feature type="transmembrane region" description="Helical" evidence="1">
    <location>
        <begin position="46"/>
        <end position="66"/>
    </location>
</feature>
<accession>A0A513ZZX8</accession>
<evidence type="ECO:0000313" key="3">
    <source>
        <dbReference type="Proteomes" id="UP000319466"/>
    </source>
</evidence>
<keyword evidence="1" id="KW-0472">Membrane</keyword>
<reference evidence="2 3" key="1">
    <citation type="submission" date="2019-04" db="EMBL/GenBank/DDBJ databases">
        <title>Novel bacteriophages capable of disrupting biofilms from clinical strains of Aeromonas hydrophila with intrinsic antibiotic resistance.</title>
        <authorList>
            <person name="Kabwe M."/>
            <person name="Brown T.L."/>
            <person name="Speirs L."/>
            <person name="Ku H."/>
            <person name="Leach M."/>
            <person name="Chan H.T."/>
            <person name="Petrovski S."/>
            <person name="Lock P."/>
            <person name="Tucci J."/>
        </authorList>
    </citation>
    <scope>NUCLEOTIDE SEQUENCE [LARGE SCALE GENOMIC DNA]</scope>
</reference>
<evidence type="ECO:0000256" key="1">
    <source>
        <dbReference type="SAM" id="Phobius"/>
    </source>
</evidence>
<feature type="transmembrane region" description="Helical" evidence="1">
    <location>
        <begin position="21"/>
        <end position="40"/>
    </location>
</feature>
<name>A0A513ZZX8_9CAUD</name>
<gene>
    <name evidence="2" type="ORF">LAh6_79</name>
</gene>
<protein>
    <submittedName>
        <fullName evidence="2">Uncharacterized protein</fullName>
    </submittedName>
</protein>